<dbReference type="SMART" id="SM00849">
    <property type="entry name" value="Lactamase_B"/>
    <property type="match status" value="1"/>
</dbReference>
<reference evidence="2 3" key="1">
    <citation type="journal article" date="2013" name="ISME J.">
        <title>A metabolic model for members of the genus Tetrasphaera involved in enhanced biological phosphorus removal.</title>
        <authorList>
            <person name="Kristiansen R."/>
            <person name="Nguyen H.T.T."/>
            <person name="Saunders A.M."/>
            <person name="Nielsen J.L."/>
            <person name="Wimmer R."/>
            <person name="Le V.Q."/>
            <person name="McIlroy S.J."/>
            <person name="Petrovski S."/>
            <person name="Seviour R.J."/>
            <person name="Calteau A."/>
            <person name="Nielsen K.L."/>
            <person name="Nielsen P.H."/>
        </authorList>
    </citation>
    <scope>NUCLEOTIDE SEQUENCE [LARGE SCALE GENOMIC DNA]</scope>
    <source>
        <strain evidence="2 3">Ben 74</strain>
    </source>
</reference>
<sequence>MTSPGQTRAPEPSAAVGAWRGGAISPRAACVLAPNPGPMTLDGTNTWVLAEPGGGEAIVIDPGPDDPGHLAAIRAQAQAMDAAITRIVLTHGHADHAEGAPALATLVGAPILAVGRGHDDLGAGAVVSVRGLEVRVEATPGHTADSISLILAADNALLTGDTVLGRGTTVVAHPDGELSAYLETLDRLRALTGSGEVVRIWPGHGPVIPDAAAMVAFYRVHRRERLDQVRAALADGAVDVEGVLERVYADVPTAVWPAARLSIAAQLVYLGVPV</sequence>
<dbReference type="PANTHER" id="PTHR23131:SF0">
    <property type="entry name" value="ENDORIBONUCLEASE LACTB2"/>
    <property type="match status" value="1"/>
</dbReference>
<dbReference type="GO" id="GO:0016787">
    <property type="term" value="F:hydrolase activity"/>
    <property type="evidence" value="ECO:0007669"/>
    <property type="project" value="UniProtKB-KW"/>
</dbReference>
<dbReference type="PANTHER" id="PTHR23131">
    <property type="entry name" value="ENDORIBONUCLEASE LACTB2"/>
    <property type="match status" value="1"/>
</dbReference>
<dbReference type="InterPro" id="IPR001279">
    <property type="entry name" value="Metallo-B-lactamas"/>
</dbReference>
<gene>
    <name evidence="2" type="ORF">BN13_390021</name>
</gene>
<organism evidence="2 3">
    <name type="scientific">Nostocoides jenkinsii Ben 74</name>
    <dbReference type="NCBI Taxonomy" id="1193518"/>
    <lineage>
        <taxon>Bacteria</taxon>
        <taxon>Bacillati</taxon>
        <taxon>Actinomycetota</taxon>
        <taxon>Actinomycetes</taxon>
        <taxon>Micrococcales</taxon>
        <taxon>Intrasporangiaceae</taxon>
        <taxon>Nostocoides</taxon>
    </lineage>
</organism>
<dbReference type="RefSeq" id="WP_235433969.1">
    <property type="nucleotide sequence ID" value="NZ_HF571038.1"/>
</dbReference>
<dbReference type="AlphaFoldDB" id="A0A077MA04"/>
<protein>
    <submittedName>
        <fullName evidence="2">Putative hydrolase</fullName>
    </submittedName>
</protein>
<evidence type="ECO:0000259" key="1">
    <source>
        <dbReference type="SMART" id="SM00849"/>
    </source>
</evidence>
<dbReference type="Gene3D" id="1.10.10.10">
    <property type="entry name" value="Winged helix-like DNA-binding domain superfamily/Winged helix DNA-binding domain"/>
    <property type="match status" value="1"/>
</dbReference>
<dbReference type="SUPFAM" id="SSF56281">
    <property type="entry name" value="Metallo-hydrolase/oxidoreductase"/>
    <property type="match status" value="1"/>
</dbReference>
<feature type="domain" description="Metallo-beta-lactamase" evidence="1">
    <location>
        <begin position="43"/>
        <end position="204"/>
    </location>
</feature>
<dbReference type="Gene3D" id="3.60.15.10">
    <property type="entry name" value="Ribonuclease Z/Hydroxyacylglutathione hydrolase-like"/>
    <property type="match status" value="1"/>
</dbReference>
<proteinExistence type="predicted"/>
<keyword evidence="3" id="KW-1185">Reference proteome</keyword>
<dbReference type="InterPro" id="IPR036388">
    <property type="entry name" value="WH-like_DNA-bd_sf"/>
</dbReference>
<evidence type="ECO:0000313" key="3">
    <source>
        <dbReference type="Proteomes" id="UP000035720"/>
    </source>
</evidence>
<accession>A0A077MA04</accession>
<dbReference type="CDD" id="cd16278">
    <property type="entry name" value="metallo-hydrolase-like_MBL-fold"/>
    <property type="match status" value="1"/>
</dbReference>
<dbReference type="EMBL" id="CAJC01000149">
    <property type="protein sequence ID" value="CCI53404.1"/>
    <property type="molecule type" value="Genomic_DNA"/>
</dbReference>
<dbReference type="Pfam" id="PF00753">
    <property type="entry name" value="Lactamase_B"/>
    <property type="match status" value="1"/>
</dbReference>
<keyword evidence="2" id="KW-0378">Hydrolase</keyword>
<name>A0A077MA04_9MICO</name>
<dbReference type="InterPro" id="IPR050662">
    <property type="entry name" value="Sec-metab_biosynth-thioest"/>
</dbReference>
<dbReference type="InterPro" id="IPR036866">
    <property type="entry name" value="RibonucZ/Hydroxyglut_hydro"/>
</dbReference>
<comment type="caution">
    <text evidence="2">The sequence shown here is derived from an EMBL/GenBank/DDBJ whole genome shotgun (WGS) entry which is preliminary data.</text>
</comment>
<evidence type="ECO:0000313" key="2">
    <source>
        <dbReference type="EMBL" id="CCI53404.1"/>
    </source>
</evidence>
<dbReference type="Proteomes" id="UP000035720">
    <property type="component" value="Unassembled WGS sequence"/>
</dbReference>
<dbReference type="STRING" id="1193518.BN13_390021"/>